<dbReference type="Proteomes" id="UP001058974">
    <property type="component" value="Chromosome 5"/>
</dbReference>
<feature type="compositionally biased region" description="Polar residues" evidence="1">
    <location>
        <begin position="72"/>
        <end position="104"/>
    </location>
</feature>
<evidence type="ECO:0000256" key="1">
    <source>
        <dbReference type="SAM" id="MobiDB-lite"/>
    </source>
</evidence>
<dbReference type="PANTHER" id="PTHR47481">
    <property type="match status" value="1"/>
</dbReference>
<accession>A0A9D4WKM1</accession>
<sequence length="224" mass="24657">MSIGDPVLHRDQIELVLEALPSKFDLVVAVVNSRSELFTLDELESLLLFQESLIDKMKKEVVDAVTVNLTQSVPQSPSPQENCTDSQNPSQFNMNFGGRSNQSRGRADTHGYTLSNLNLKTLTTFTQFKALVQLQLNHKTKAIQADGGDVTHSASTNSVSPSSSSLNSAPAPKLHPSNTHRMLTRAKDGIVQPRFQPTLLLTHVEPTSYKQALDISDWFIAMQA</sequence>
<comment type="caution">
    <text evidence="2">The sequence shown here is derived from an EMBL/GenBank/DDBJ whole genome shotgun (WGS) entry which is preliminary data.</text>
</comment>
<dbReference type="PANTHER" id="PTHR47481:SF31">
    <property type="entry name" value="OS01G0873500 PROTEIN"/>
    <property type="match status" value="1"/>
</dbReference>
<gene>
    <name evidence="2" type="ORF">KIW84_050764</name>
</gene>
<name>A0A9D4WKM1_PEA</name>
<evidence type="ECO:0000313" key="3">
    <source>
        <dbReference type="Proteomes" id="UP001058974"/>
    </source>
</evidence>
<dbReference type="EMBL" id="JAMSHJ010000005">
    <property type="protein sequence ID" value="KAI5403324.1"/>
    <property type="molecule type" value="Genomic_DNA"/>
</dbReference>
<organism evidence="2 3">
    <name type="scientific">Pisum sativum</name>
    <name type="common">Garden pea</name>
    <name type="synonym">Lathyrus oleraceus</name>
    <dbReference type="NCBI Taxonomy" id="3888"/>
    <lineage>
        <taxon>Eukaryota</taxon>
        <taxon>Viridiplantae</taxon>
        <taxon>Streptophyta</taxon>
        <taxon>Embryophyta</taxon>
        <taxon>Tracheophyta</taxon>
        <taxon>Spermatophyta</taxon>
        <taxon>Magnoliopsida</taxon>
        <taxon>eudicotyledons</taxon>
        <taxon>Gunneridae</taxon>
        <taxon>Pentapetalae</taxon>
        <taxon>rosids</taxon>
        <taxon>fabids</taxon>
        <taxon>Fabales</taxon>
        <taxon>Fabaceae</taxon>
        <taxon>Papilionoideae</taxon>
        <taxon>50 kb inversion clade</taxon>
        <taxon>NPAAA clade</taxon>
        <taxon>Hologalegina</taxon>
        <taxon>IRL clade</taxon>
        <taxon>Fabeae</taxon>
        <taxon>Lathyrus</taxon>
    </lineage>
</organism>
<reference evidence="2 3" key="1">
    <citation type="journal article" date="2022" name="Nat. Genet.">
        <title>Improved pea reference genome and pan-genome highlight genomic features and evolutionary characteristics.</title>
        <authorList>
            <person name="Yang T."/>
            <person name="Liu R."/>
            <person name="Luo Y."/>
            <person name="Hu S."/>
            <person name="Wang D."/>
            <person name="Wang C."/>
            <person name="Pandey M.K."/>
            <person name="Ge S."/>
            <person name="Xu Q."/>
            <person name="Li N."/>
            <person name="Li G."/>
            <person name="Huang Y."/>
            <person name="Saxena R.K."/>
            <person name="Ji Y."/>
            <person name="Li M."/>
            <person name="Yan X."/>
            <person name="He Y."/>
            <person name="Liu Y."/>
            <person name="Wang X."/>
            <person name="Xiang C."/>
            <person name="Varshney R.K."/>
            <person name="Ding H."/>
            <person name="Gao S."/>
            <person name="Zong X."/>
        </authorList>
    </citation>
    <scope>NUCLEOTIDE SEQUENCE [LARGE SCALE GENOMIC DNA]</scope>
    <source>
        <strain evidence="2 3">cv. Zhongwan 6</strain>
    </source>
</reference>
<evidence type="ECO:0000313" key="2">
    <source>
        <dbReference type="EMBL" id="KAI5403324.1"/>
    </source>
</evidence>
<protein>
    <submittedName>
        <fullName evidence="2">Uncharacterized protein</fullName>
    </submittedName>
</protein>
<feature type="region of interest" description="Disordered" evidence="1">
    <location>
        <begin position="147"/>
        <end position="178"/>
    </location>
</feature>
<feature type="compositionally biased region" description="Low complexity" evidence="1">
    <location>
        <begin position="153"/>
        <end position="172"/>
    </location>
</feature>
<dbReference type="AlphaFoldDB" id="A0A9D4WKM1"/>
<keyword evidence="3" id="KW-1185">Reference proteome</keyword>
<feature type="region of interest" description="Disordered" evidence="1">
    <location>
        <begin position="72"/>
        <end position="109"/>
    </location>
</feature>
<dbReference type="Gramene" id="Psat05G0076400-T1">
    <property type="protein sequence ID" value="KAI5403324.1"/>
    <property type="gene ID" value="KIW84_050764"/>
</dbReference>
<proteinExistence type="predicted"/>